<keyword evidence="2" id="KW-1185">Reference proteome</keyword>
<feature type="non-terminal residue" evidence="1">
    <location>
        <position position="197"/>
    </location>
</feature>
<dbReference type="Proteomes" id="UP000290092">
    <property type="component" value="Unassembled WGS sequence"/>
</dbReference>
<name>A0AAX2ADB1_9BACT</name>
<keyword evidence="1" id="KW-0418">Kinase</keyword>
<sequence length="197" mass="22473">VYKAEKKVGYVSVALDHKHIMQFTDTVDPTGKNPVQDIADASVGNYAFMWDYEGKNISHPRDYSILGYNPKTGEKNMPWLSSDVAEKFYNSKKDINEFLKDYPQFEEQSLEKKPNIKQIKEEGNVGLDCRYLNFAPQCQGWMQVTENGGYGSFIIYWSKVWKLTTAAAIPYYTGKYANSKRGFGFVTIGANVDEFHA</sequence>
<gene>
    <name evidence="1" type="ORF">CP985_14805</name>
</gene>
<accession>A0AAX2ADB1</accession>
<dbReference type="EMBL" id="NXID01000102">
    <property type="protein sequence ID" value="RXK12016.1"/>
    <property type="molecule type" value="Genomic_DNA"/>
</dbReference>
<protein>
    <submittedName>
        <fullName evidence="1">Two-component sensor histidine kinase</fullName>
    </submittedName>
</protein>
<dbReference type="GO" id="GO:0016301">
    <property type="term" value="F:kinase activity"/>
    <property type="evidence" value="ECO:0007669"/>
    <property type="project" value="UniProtKB-KW"/>
</dbReference>
<dbReference type="AlphaFoldDB" id="A0AAX2ADB1"/>
<proteinExistence type="predicted"/>
<evidence type="ECO:0000313" key="2">
    <source>
        <dbReference type="Proteomes" id="UP000290092"/>
    </source>
</evidence>
<reference evidence="1 2" key="1">
    <citation type="submission" date="2017-09" db="EMBL/GenBank/DDBJ databases">
        <title>Genomics of the genus Arcobacter.</title>
        <authorList>
            <person name="Perez-Cataluna A."/>
            <person name="Figueras M.J."/>
            <person name="Salas-Masso N."/>
        </authorList>
    </citation>
    <scope>NUCLEOTIDE SEQUENCE [LARGE SCALE GENOMIC DNA]</scope>
    <source>
        <strain evidence="1 2">CECT 7386</strain>
    </source>
</reference>
<keyword evidence="1" id="KW-0808">Transferase</keyword>
<evidence type="ECO:0000313" key="1">
    <source>
        <dbReference type="EMBL" id="RXK12016.1"/>
    </source>
</evidence>
<feature type="non-terminal residue" evidence="1">
    <location>
        <position position="1"/>
    </location>
</feature>
<organism evidence="1 2">
    <name type="scientific">Malaciobacter mytili LMG 24559</name>
    <dbReference type="NCBI Taxonomy" id="1032238"/>
    <lineage>
        <taxon>Bacteria</taxon>
        <taxon>Pseudomonadati</taxon>
        <taxon>Campylobacterota</taxon>
        <taxon>Epsilonproteobacteria</taxon>
        <taxon>Campylobacterales</taxon>
        <taxon>Arcobacteraceae</taxon>
        <taxon>Malaciobacter</taxon>
    </lineage>
</organism>
<comment type="caution">
    <text evidence="1">The sequence shown here is derived from an EMBL/GenBank/DDBJ whole genome shotgun (WGS) entry which is preliminary data.</text>
</comment>